<feature type="region of interest" description="Disordered" evidence="1">
    <location>
        <begin position="1"/>
        <end position="39"/>
    </location>
</feature>
<feature type="compositionally biased region" description="Basic and acidic residues" evidence="1">
    <location>
        <begin position="1"/>
        <end position="26"/>
    </location>
</feature>
<sequence length="39" mass="4750">HQEKKTEDWRPGHRDAVERFAYRPELDTPTDATEQNRLR</sequence>
<proteinExistence type="predicted"/>
<evidence type="ECO:0000256" key="1">
    <source>
        <dbReference type="SAM" id="MobiDB-lite"/>
    </source>
</evidence>
<dbReference type="EMBL" id="BKCJ011884704">
    <property type="protein sequence ID" value="GFD60934.1"/>
    <property type="molecule type" value="Genomic_DNA"/>
</dbReference>
<evidence type="ECO:0000313" key="2">
    <source>
        <dbReference type="EMBL" id="GFD60934.1"/>
    </source>
</evidence>
<organism evidence="2">
    <name type="scientific">Tanacetum cinerariifolium</name>
    <name type="common">Dalmatian daisy</name>
    <name type="synonym">Chrysanthemum cinerariifolium</name>
    <dbReference type="NCBI Taxonomy" id="118510"/>
    <lineage>
        <taxon>Eukaryota</taxon>
        <taxon>Viridiplantae</taxon>
        <taxon>Streptophyta</taxon>
        <taxon>Embryophyta</taxon>
        <taxon>Tracheophyta</taxon>
        <taxon>Spermatophyta</taxon>
        <taxon>Magnoliopsida</taxon>
        <taxon>eudicotyledons</taxon>
        <taxon>Gunneridae</taxon>
        <taxon>Pentapetalae</taxon>
        <taxon>asterids</taxon>
        <taxon>campanulids</taxon>
        <taxon>Asterales</taxon>
        <taxon>Asteraceae</taxon>
        <taxon>Asteroideae</taxon>
        <taxon>Anthemideae</taxon>
        <taxon>Anthemidinae</taxon>
        <taxon>Tanacetum</taxon>
    </lineage>
</organism>
<reference evidence="2" key="1">
    <citation type="journal article" date="2019" name="Sci. Rep.">
        <title>Draft genome of Tanacetum cinerariifolium, the natural source of mosquito coil.</title>
        <authorList>
            <person name="Yamashiro T."/>
            <person name="Shiraishi A."/>
            <person name="Satake H."/>
            <person name="Nakayama K."/>
        </authorList>
    </citation>
    <scope>NUCLEOTIDE SEQUENCE</scope>
</reference>
<name>A0A699XZ15_TANCI</name>
<gene>
    <name evidence="2" type="ORF">Tci_932903</name>
</gene>
<comment type="caution">
    <text evidence="2">The sequence shown here is derived from an EMBL/GenBank/DDBJ whole genome shotgun (WGS) entry which is preliminary data.</text>
</comment>
<accession>A0A699XZ15</accession>
<dbReference type="AlphaFoldDB" id="A0A699XZ15"/>
<feature type="non-terminal residue" evidence="2">
    <location>
        <position position="1"/>
    </location>
</feature>
<protein>
    <submittedName>
        <fullName evidence="2">Uncharacterized protein</fullName>
    </submittedName>
</protein>